<evidence type="ECO:0000313" key="3">
    <source>
        <dbReference type="Proteomes" id="UP000236721"/>
    </source>
</evidence>
<dbReference type="Pfam" id="PF00583">
    <property type="entry name" value="Acetyltransf_1"/>
    <property type="match status" value="1"/>
</dbReference>
<dbReference type="CDD" id="cd04301">
    <property type="entry name" value="NAT_SF"/>
    <property type="match status" value="1"/>
</dbReference>
<name>A0A1H5W384_9VIBR</name>
<dbReference type="PROSITE" id="PS51186">
    <property type="entry name" value="GNAT"/>
    <property type="match status" value="1"/>
</dbReference>
<evidence type="ECO:0000313" key="2">
    <source>
        <dbReference type="EMBL" id="SEF93969.1"/>
    </source>
</evidence>
<protein>
    <submittedName>
        <fullName evidence="2">Acetyltransferase (GNAT) domain-containing protein</fullName>
    </submittedName>
</protein>
<proteinExistence type="predicted"/>
<dbReference type="RefSeq" id="WP_103879624.1">
    <property type="nucleotide sequence ID" value="NZ_FNVG01000005.1"/>
</dbReference>
<dbReference type="Gene3D" id="3.40.630.30">
    <property type="match status" value="1"/>
</dbReference>
<dbReference type="InterPro" id="IPR000182">
    <property type="entry name" value="GNAT_dom"/>
</dbReference>
<dbReference type="EMBL" id="FNVG01000005">
    <property type="protein sequence ID" value="SEF93969.1"/>
    <property type="molecule type" value="Genomic_DNA"/>
</dbReference>
<organism evidence="2 3">
    <name type="scientific">Vibrio hangzhouensis</name>
    <dbReference type="NCBI Taxonomy" id="462991"/>
    <lineage>
        <taxon>Bacteria</taxon>
        <taxon>Pseudomonadati</taxon>
        <taxon>Pseudomonadota</taxon>
        <taxon>Gammaproteobacteria</taxon>
        <taxon>Vibrionales</taxon>
        <taxon>Vibrionaceae</taxon>
        <taxon>Vibrio</taxon>
    </lineage>
</organism>
<feature type="domain" description="N-acetyltransferase" evidence="1">
    <location>
        <begin position="8"/>
        <end position="154"/>
    </location>
</feature>
<gene>
    <name evidence="2" type="ORF">SAMN04488244_105118</name>
</gene>
<dbReference type="Proteomes" id="UP000236721">
    <property type="component" value="Unassembled WGS sequence"/>
</dbReference>
<keyword evidence="2" id="KW-0808">Transferase</keyword>
<dbReference type="AlphaFoldDB" id="A0A1H5W384"/>
<accession>A0A1H5W384</accession>
<reference evidence="3" key="1">
    <citation type="submission" date="2016-10" db="EMBL/GenBank/DDBJ databases">
        <authorList>
            <person name="Varghese N."/>
            <person name="Submissions S."/>
        </authorList>
    </citation>
    <scope>NUCLEOTIDE SEQUENCE [LARGE SCALE GENOMIC DNA]</scope>
    <source>
        <strain evidence="3">CGMCC 1.7062</strain>
    </source>
</reference>
<dbReference type="GO" id="GO:0016747">
    <property type="term" value="F:acyltransferase activity, transferring groups other than amino-acyl groups"/>
    <property type="evidence" value="ECO:0007669"/>
    <property type="project" value="InterPro"/>
</dbReference>
<evidence type="ECO:0000259" key="1">
    <source>
        <dbReference type="PROSITE" id="PS51186"/>
    </source>
</evidence>
<dbReference type="SUPFAM" id="SSF55729">
    <property type="entry name" value="Acyl-CoA N-acyltransferases (Nat)"/>
    <property type="match status" value="1"/>
</dbReference>
<sequence>MQFVSRDLDVFRFEFDLVSASKELANNFECSVLQDIRESGANDREYLRWVMVATDKDKPIGYCYFRHHIQNSHTYIGHIYVDDTLRGQGIALKLLNMSLDFIFSVLPNVVKISFRSEEHNESRLVRQFLHRASQQKKRDKYFSIEAFVNDRCIELDT</sequence>
<dbReference type="OrthoDB" id="9813275at2"/>
<dbReference type="InterPro" id="IPR016181">
    <property type="entry name" value="Acyl_CoA_acyltransferase"/>
</dbReference>
<keyword evidence="3" id="KW-1185">Reference proteome</keyword>